<reference evidence="3" key="1">
    <citation type="submission" date="2018-03" db="EMBL/GenBank/DDBJ databases">
        <authorList>
            <person name="Sun L."/>
            <person name="Liu H."/>
            <person name="Chen W."/>
            <person name="Huang K."/>
            <person name="Liu W."/>
            <person name="Gao X."/>
        </authorList>
    </citation>
    <scope>NUCLEOTIDE SEQUENCE [LARGE SCALE GENOMIC DNA]</scope>
    <source>
        <strain evidence="3">SH9</strain>
    </source>
</reference>
<dbReference type="OrthoDB" id="9790710at2"/>
<dbReference type="Pfam" id="PF13692">
    <property type="entry name" value="Glyco_trans_1_4"/>
    <property type="match status" value="1"/>
</dbReference>
<dbReference type="EMBL" id="PVZS01000063">
    <property type="protein sequence ID" value="PSC02427.1"/>
    <property type="molecule type" value="Genomic_DNA"/>
</dbReference>
<dbReference type="RefSeq" id="WP_106340829.1">
    <property type="nucleotide sequence ID" value="NZ_PVZS01000063.1"/>
</dbReference>
<name>A0A2T1HL99_9HYPH</name>
<evidence type="ECO:0000313" key="2">
    <source>
        <dbReference type="EMBL" id="PSC02427.1"/>
    </source>
</evidence>
<dbReference type="PANTHER" id="PTHR45947:SF15">
    <property type="entry name" value="TEICHURONIC ACID BIOSYNTHESIS GLYCOSYLTRANSFERASE TUAC-RELATED"/>
    <property type="match status" value="1"/>
</dbReference>
<protein>
    <recommendedName>
        <fullName evidence="1">Glycosyltransferase subfamily 4-like N-terminal domain-containing protein</fullName>
    </recommendedName>
</protein>
<dbReference type="PANTHER" id="PTHR45947">
    <property type="entry name" value="SULFOQUINOVOSYL TRANSFERASE SQD2"/>
    <property type="match status" value="1"/>
</dbReference>
<accession>A0A2T1HL99</accession>
<dbReference type="InterPro" id="IPR050194">
    <property type="entry name" value="Glycosyltransferase_grp1"/>
</dbReference>
<feature type="domain" description="Glycosyltransferase subfamily 4-like N-terminal" evidence="1">
    <location>
        <begin position="44"/>
        <end position="157"/>
    </location>
</feature>
<comment type="caution">
    <text evidence="2">The sequence shown here is derived from an EMBL/GenBank/DDBJ whole genome shotgun (WGS) entry which is preliminary data.</text>
</comment>
<evidence type="ECO:0000313" key="3">
    <source>
        <dbReference type="Proteomes" id="UP000239772"/>
    </source>
</evidence>
<dbReference type="Gene3D" id="3.40.50.2000">
    <property type="entry name" value="Glycogen Phosphorylase B"/>
    <property type="match status" value="2"/>
</dbReference>
<dbReference type="Pfam" id="PF13579">
    <property type="entry name" value="Glyco_trans_4_4"/>
    <property type="match status" value="1"/>
</dbReference>
<dbReference type="SUPFAM" id="SSF53756">
    <property type="entry name" value="UDP-Glycosyltransferase/glycogen phosphorylase"/>
    <property type="match status" value="1"/>
</dbReference>
<dbReference type="InterPro" id="IPR028098">
    <property type="entry name" value="Glyco_trans_4-like_N"/>
</dbReference>
<organism evidence="2 3">
    <name type="scientific">Alsobacter soli</name>
    <dbReference type="NCBI Taxonomy" id="2109933"/>
    <lineage>
        <taxon>Bacteria</taxon>
        <taxon>Pseudomonadati</taxon>
        <taxon>Pseudomonadota</taxon>
        <taxon>Alphaproteobacteria</taxon>
        <taxon>Hyphomicrobiales</taxon>
        <taxon>Alsobacteraceae</taxon>
        <taxon>Alsobacter</taxon>
    </lineage>
</organism>
<dbReference type="AlphaFoldDB" id="A0A2T1HL99"/>
<sequence length="354" mass="38088">MNKRVIHIGPGLNQPGGMTSVQAFLLSLPFDGYIQSHVSTFSEGSAAVRLAAALRGLAKIALSGWSQDLAHVHVSFNGSVWRKMAVTALLRAYGVPYVIHAHGSDFAEFWDEQRARQGAIRRWLNSAACVIVLSSSWKRFYADVVGVEPGKIRVVPNAVKTGAARKAATRREVVIVSLGRLCDRKGTWDLIDAFGVAAKSVSFPLRLVLAGDGELEKARALVASHDLHGVEIAGWLDERNRNELLAEADIFALPSYREGVPVAILEAQAAGLPVITCPVGGIPEIITQGVTGVMVPPGDKALLAEAIRWLAADSVARHSIGKAARERVAVENSESRVKSDLQGIYDGILARKQR</sequence>
<dbReference type="Proteomes" id="UP000239772">
    <property type="component" value="Unassembled WGS sequence"/>
</dbReference>
<dbReference type="GO" id="GO:0016757">
    <property type="term" value="F:glycosyltransferase activity"/>
    <property type="evidence" value="ECO:0007669"/>
    <property type="project" value="UniProtKB-ARBA"/>
</dbReference>
<evidence type="ECO:0000259" key="1">
    <source>
        <dbReference type="Pfam" id="PF13579"/>
    </source>
</evidence>
<dbReference type="CDD" id="cd03801">
    <property type="entry name" value="GT4_PimA-like"/>
    <property type="match status" value="1"/>
</dbReference>
<keyword evidence="3" id="KW-1185">Reference proteome</keyword>
<proteinExistence type="predicted"/>
<gene>
    <name evidence="2" type="ORF">SLNSH_24165</name>
</gene>